<proteinExistence type="predicted"/>
<name>A0A165WDC3_9AGAM</name>
<evidence type="ECO:0000313" key="2">
    <source>
        <dbReference type="Proteomes" id="UP000076798"/>
    </source>
</evidence>
<gene>
    <name evidence="1" type="ORF">SISSUDRAFT_1068230</name>
</gene>
<dbReference type="Proteomes" id="UP000076798">
    <property type="component" value="Unassembled WGS sequence"/>
</dbReference>
<sequence>MPRISTLSQIVKLEACIPNAYISCCTACTRAPAILAAIALSSSSPATINDIHPTSLVITIPYPRLNSLSFATVSPNRIASHGIKIVSVKTRRRTKPSSTDRRLPYDIALPHQHPPSIIVDIRILRNQDRTVESCK</sequence>
<reference evidence="1 2" key="1">
    <citation type="journal article" date="2016" name="Mol. Biol. Evol.">
        <title>Comparative Genomics of Early-Diverging Mushroom-Forming Fungi Provides Insights into the Origins of Lignocellulose Decay Capabilities.</title>
        <authorList>
            <person name="Nagy L.G."/>
            <person name="Riley R."/>
            <person name="Tritt A."/>
            <person name="Adam C."/>
            <person name="Daum C."/>
            <person name="Floudas D."/>
            <person name="Sun H."/>
            <person name="Yadav J.S."/>
            <person name="Pangilinan J."/>
            <person name="Larsson K.H."/>
            <person name="Matsuura K."/>
            <person name="Barry K."/>
            <person name="Labutti K."/>
            <person name="Kuo R."/>
            <person name="Ohm R.A."/>
            <person name="Bhattacharya S.S."/>
            <person name="Shirouzu T."/>
            <person name="Yoshinaga Y."/>
            <person name="Martin F.M."/>
            <person name="Grigoriev I.V."/>
            <person name="Hibbett D.S."/>
        </authorList>
    </citation>
    <scope>NUCLEOTIDE SEQUENCE [LARGE SCALE GENOMIC DNA]</scope>
    <source>
        <strain evidence="1 2">HHB10207 ss-3</strain>
    </source>
</reference>
<dbReference type="EMBL" id="KV428992">
    <property type="protein sequence ID" value="KZT31011.1"/>
    <property type="molecule type" value="Genomic_DNA"/>
</dbReference>
<evidence type="ECO:0000313" key="1">
    <source>
        <dbReference type="EMBL" id="KZT31011.1"/>
    </source>
</evidence>
<protein>
    <submittedName>
        <fullName evidence="1">Uncharacterized protein</fullName>
    </submittedName>
</protein>
<accession>A0A165WDC3</accession>
<organism evidence="1 2">
    <name type="scientific">Sistotremastrum suecicum HHB10207 ss-3</name>
    <dbReference type="NCBI Taxonomy" id="1314776"/>
    <lineage>
        <taxon>Eukaryota</taxon>
        <taxon>Fungi</taxon>
        <taxon>Dikarya</taxon>
        <taxon>Basidiomycota</taxon>
        <taxon>Agaricomycotina</taxon>
        <taxon>Agaricomycetes</taxon>
        <taxon>Sistotremastrales</taxon>
        <taxon>Sistotremastraceae</taxon>
        <taxon>Sistotremastrum</taxon>
    </lineage>
</organism>
<keyword evidence="2" id="KW-1185">Reference proteome</keyword>
<dbReference type="AlphaFoldDB" id="A0A165WDC3"/>